<proteinExistence type="inferred from homology"/>
<accession>A0A8J3QNV4</accession>
<keyword evidence="3" id="KW-0093">Biotin biosynthesis</keyword>
<comment type="caution">
    <text evidence="9">The sequence shown here is derived from an EMBL/GenBank/DDBJ whole genome shotgun (WGS) entry which is preliminary data.</text>
</comment>
<evidence type="ECO:0000256" key="4">
    <source>
        <dbReference type="ARBA" id="ARBA00023004"/>
    </source>
</evidence>
<feature type="domain" description="Biotin synthase auxiliary protein C-terminal" evidence="8">
    <location>
        <begin position="66"/>
        <end position="86"/>
    </location>
</feature>
<evidence type="ECO:0000256" key="5">
    <source>
        <dbReference type="ARBA" id="ARBA00093761"/>
    </source>
</evidence>
<evidence type="ECO:0000259" key="8">
    <source>
        <dbReference type="Pfam" id="PF26519"/>
    </source>
</evidence>
<gene>
    <name evidence="9" type="ORF">Raf01_20480</name>
</gene>
<dbReference type="Pfam" id="PF26519">
    <property type="entry name" value="BsaP"/>
    <property type="match status" value="1"/>
</dbReference>
<keyword evidence="4" id="KW-0408">Iron</keyword>
<protein>
    <recommendedName>
        <fullName evidence="7">Biotin synthase auxiliary protein</fullName>
    </recommendedName>
</protein>
<evidence type="ECO:0000256" key="3">
    <source>
        <dbReference type="ARBA" id="ARBA00022756"/>
    </source>
</evidence>
<comment type="cofactor">
    <cofactor evidence="1">
        <name>iron-sulfur cluster</name>
        <dbReference type="ChEBI" id="CHEBI:30408"/>
    </cofactor>
</comment>
<dbReference type="InterPro" id="IPR058605">
    <property type="entry name" value="BsaP_C"/>
</dbReference>
<dbReference type="EMBL" id="BONZ01000017">
    <property type="protein sequence ID" value="GIH13876.1"/>
    <property type="molecule type" value="Genomic_DNA"/>
</dbReference>
<sequence>MTERSRSRGVAEASAVPVALTAAGPAAPPAFCDRCGGDLVAGAHAACRAARALEPPRFCPVCRRRMKVQVLPSGWRAQCVEHGELHG</sequence>
<evidence type="ECO:0000313" key="9">
    <source>
        <dbReference type="EMBL" id="GIH13876.1"/>
    </source>
</evidence>
<evidence type="ECO:0000256" key="1">
    <source>
        <dbReference type="ARBA" id="ARBA00001915"/>
    </source>
</evidence>
<keyword evidence="2" id="KW-0479">Metal-binding</keyword>
<comment type="function">
    <text evidence="5">Required for the activity of the biotin synthase BioB.</text>
</comment>
<evidence type="ECO:0000256" key="6">
    <source>
        <dbReference type="ARBA" id="ARBA00093780"/>
    </source>
</evidence>
<name>A0A8J3QNV4_9ACTN</name>
<evidence type="ECO:0000313" key="10">
    <source>
        <dbReference type="Proteomes" id="UP000642748"/>
    </source>
</evidence>
<keyword evidence="10" id="KW-1185">Reference proteome</keyword>
<dbReference type="Proteomes" id="UP000642748">
    <property type="component" value="Unassembled WGS sequence"/>
</dbReference>
<comment type="similarity">
    <text evidence="6">Belongs to the BsaP family.</text>
</comment>
<dbReference type="AlphaFoldDB" id="A0A8J3QNV4"/>
<evidence type="ECO:0000256" key="2">
    <source>
        <dbReference type="ARBA" id="ARBA00022723"/>
    </source>
</evidence>
<evidence type="ECO:0000256" key="7">
    <source>
        <dbReference type="ARBA" id="ARBA00093796"/>
    </source>
</evidence>
<reference evidence="9" key="1">
    <citation type="submission" date="2021-01" db="EMBL/GenBank/DDBJ databases">
        <title>Whole genome shotgun sequence of Rugosimonospora africana NBRC 104875.</title>
        <authorList>
            <person name="Komaki H."/>
            <person name="Tamura T."/>
        </authorList>
    </citation>
    <scope>NUCLEOTIDE SEQUENCE</scope>
    <source>
        <strain evidence="9">NBRC 104875</strain>
    </source>
</reference>
<organism evidence="9 10">
    <name type="scientific">Rugosimonospora africana</name>
    <dbReference type="NCBI Taxonomy" id="556532"/>
    <lineage>
        <taxon>Bacteria</taxon>
        <taxon>Bacillati</taxon>
        <taxon>Actinomycetota</taxon>
        <taxon>Actinomycetes</taxon>
        <taxon>Micromonosporales</taxon>
        <taxon>Micromonosporaceae</taxon>
        <taxon>Rugosimonospora</taxon>
    </lineage>
</organism>